<organism evidence="2 3">
    <name type="scientific">Oceanibaculum indicum</name>
    <dbReference type="NCBI Taxonomy" id="526216"/>
    <lineage>
        <taxon>Bacteria</taxon>
        <taxon>Pseudomonadati</taxon>
        <taxon>Pseudomonadota</taxon>
        <taxon>Alphaproteobacteria</taxon>
        <taxon>Rhodospirillales</taxon>
        <taxon>Oceanibaculaceae</taxon>
        <taxon>Oceanibaculum</taxon>
    </lineage>
</organism>
<dbReference type="PRINTS" id="PR00368">
    <property type="entry name" value="FADPNR"/>
</dbReference>
<dbReference type="Proteomes" id="UP000277424">
    <property type="component" value="Unassembled WGS sequence"/>
</dbReference>
<dbReference type="InterPro" id="IPR050982">
    <property type="entry name" value="Auxin_biosynth/cation_transpt"/>
</dbReference>
<dbReference type="PRINTS" id="PR00411">
    <property type="entry name" value="PNDRDTASEI"/>
</dbReference>
<protein>
    <submittedName>
        <fullName evidence="2">Pyridine nucleotide-disulfide oxidoreductase</fullName>
    </submittedName>
</protein>
<sequence>MSNLGTDSSLPVVVIGAGPVGLAAAARLVERGLPFLVLEAGPVVGDSVRRWRHVRMFSPWRFNIDRAARALLQSSGWTPPPQDDLPTGGDLVTHYLEPLAALPQIAPFLRFGARVVSVGREALDKAVTAGREETPFAVEVALADGRRETVRARAVIDASGTWTAPNPMGAGGYPAAGEQQFADRIAYGIPDVKGQDRARYAGRRVLVVGGGHSAINVLLDLLTLKEAVPETAIFWAVRRADPQRLFGGGAADALPARGELGIRARQAIEAGTVTLLAPFRTTGITAAPQDGLQVTGNGQEVAVDEIVVATGFRPDLSFLREVRLGIDPALECASALAPLIDPNIHSCGTVRPHGAAELAHPEPGFYIAGMKSYGRAPTFLLATGHEQVRSIVAALAGDREAAAKVELELPETGVCSAQPTNRKDIRIADTAVKCCAPAKV</sequence>
<keyword evidence="1" id="KW-0560">Oxidoreductase</keyword>
<evidence type="ECO:0000256" key="1">
    <source>
        <dbReference type="ARBA" id="ARBA00023002"/>
    </source>
</evidence>
<dbReference type="GO" id="GO:0004497">
    <property type="term" value="F:monooxygenase activity"/>
    <property type="evidence" value="ECO:0007669"/>
    <property type="project" value="TreeGrafter"/>
</dbReference>
<reference evidence="2 3" key="1">
    <citation type="submission" date="2018-10" db="EMBL/GenBank/DDBJ databases">
        <title>Comparative analysis of microorganisms from saline springs in Andes Mountain Range, Colombia.</title>
        <authorList>
            <person name="Rubin E."/>
        </authorList>
    </citation>
    <scope>NUCLEOTIDE SEQUENCE [LARGE SCALE GENOMIC DNA]</scope>
    <source>
        <strain evidence="2 3">USBA 36</strain>
    </source>
</reference>
<dbReference type="AlphaFoldDB" id="A0A420WAZ6"/>
<dbReference type="InterPro" id="IPR036188">
    <property type="entry name" value="FAD/NAD-bd_sf"/>
</dbReference>
<evidence type="ECO:0000313" key="3">
    <source>
        <dbReference type="Proteomes" id="UP000277424"/>
    </source>
</evidence>
<dbReference type="GO" id="GO:0050660">
    <property type="term" value="F:flavin adenine dinucleotide binding"/>
    <property type="evidence" value="ECO:0007669"/>
    <property type="project" value="TreeGrafter"/>
</dbReference>
<comment type="caution">
    <text evidence="2">The sequence shown here is derived from an EMBL/GenBank/DDBJ whole genome shotgun (WGS) entry which is preliminary data.</text>
</comment>
<dbReference type="EMBL" id="RBIG01000004">
    <property type="protein sequence ID" value="RKQ68158.1"/>
    <property type="molecule type" value="Genomic_DNA"/>
</dbReference>
<dbReference type="PANTHER" id="PTHR43539:SF78">
    <property type="entry name" value="FLAVIN-CONTAINING MONOOXYGENASE"/>
    <property type="match status" value="1"/>
</dbReference>
<dbReference type="OrthoDB" id="7279140at2"/>
<name>A0A420WAZ6_9PROT</name>
<proteinExistence type="predicted"/>
<dbReference type="Gene3D" id="3.50.50.60">
    <property type="entry name" value="FAD/NAD(P)-binding domain"/>
    <property type="match status" value="1"/>
</dbReference>
<dbReference type="SUPFAM" id="SSF51905">
    <property type="entry name" value="FAD/NAD(P)-binding domain"/>
    <property type="match status" value="1"/>
</dbReference>
<dbReference type="Pfam" id="PF13738">
    <property type="entry name" value="Pyr_redox_3"/>
    <property type="match status" value="1"/>
</dbReference>
<gene>
    <name evidence="2" type="ORF">BCL74_3477</name>
</gene>
<dbReference type="PANTHER" id="PTHR43539">
    <property type="entry name" value="FLAVIN-BINDING MONOOXYGENASE-LIKE PROTEIN (AFU_ORTHOLOGUE AFUA_4G09220)"/>
    <property type="match status" value="1"/>
</dbReference>
<accession>A0A420WAZ6</accession>
<dbReference type="RefSeq" id="WP_121221953.1">
    <property type="nucleotide sequence ID" value="NZ_RBIG01000004.1"/>
</dbReference>
<evidence type="ECO:0000313" key="2">
    <source>
        <dbReference type="EMBL" id="RKQ68158.1"/>
    </source>
</evidence>